<feature type="chain" id="PRO_5004250333" description="EGF-like domain-containing protein" evidence="4">
    <location>
        <begin position="25"/>
        <end position="1212"/>
    </location>
</feature>
<feature type="transmembrane region" description="Helical" evidence="3">
    <location>
        <begin position="1167"/>
        <end position="1192"/>
    </location>
</feature>
<dbReference type="SMR" id="Q54VD9"/>
<accession>Q54VD9</accession>
<dbReference type="Gene3D" id="2.10.25.10">
    <property type="entry name" value="Laminin"/>
    <property type="match status" value="1"/>
</dbReference>
<evidence type="ECO:0000256" key="4">
    <source>
        <dbReference type="SAM" id="SignalP"/>
    </source>
</evidence>
<evidence type="ECO:0000256" key="2">
    <source>
        <dbReference type="PROSITE-ProRule" id="PRU00076"/>
    </source>
</evidence>
<dbReference type="PROSITE" id="PS00022">
    <property type="entry name" value="EGF_1"/>
    <property type="match status" value="3"/>
</dbReference>
<feature type="signal peptide" evidence="4">
    <location>
        <begin position="1"/>
        <end position="24"/>
    </location>
</feature>
<dbReference type="InterPro" id="IPR000742">
    <property type="entry name" value="EGF"/>
</dbReference>
<dbReference type="HOGENOM" id="CLU_003793_0_0_1"/>
<dbReference type="InterPro" id="IPR057013">
    <property type="entry name" value="LRR_ComC"/>
</dbReference>
<dbReference type="KEGG" id="ddi:DDB_G0280429"/>
<dbReference type="Pfam" id="PF24141">
    <property type="entry name" value="LRR_ComC"/>
    <property type="match status" value="1"/>
</dbReference>
<evidence type="ECO:0000256" key="3">
    <source>
        <dbReference type="SAM" id="Phobius"/>
    </source>
</evidence>
<dbReference type="InterPro" id="IPR057014">
    <property type="entry name" value="B-sand_ComC_1st"/>
</dbReference>
<dbReference type="InterPro" id="IPR057015">
    <property type="entry name" value="B-sand_ComC_2nd"/>
</dbReference>
<dbReference type="PROSITE" id="PS01186">
    <property type="entry name" value="EGF_2"/>
    <property type="match status" value="1"/>
</dbReference>
<dbReference type="AlphaFoldDB" id="Q54VD9"/>
<dbReference type="PRINTS" id="PR00011">
    <property type="entry name" value="EGFLAMININ"/>
</dbReference>
<keyword evidence="4" id="KW-0732">Signal</keyword>
<keyword evidence="2" id="KW-0245">EGF-like domain</keyword>
<feature type="disulfide bond" evidence="2">
    <location>
        <begin position="654"/>
        <end position="663"/>
    </location>
</feature>
<dbReference type="PaxDb" id="44689-DDB0205194"/>
<dbReference type="Pfam" id="PF24143">
    <property type="entry name" value="Beta-sand_ComC_2nd"/>
    <property type="match status" value="1"/>
</dbReference>
<gene>
    <name evidence="6" type="ORF">DDB_G0280429</name>
</gene>
<reference evidence="6 7" key="1">
    <citation type="journal article" date="2005" name="Nature">
        <title>The genome of the social amoeba Dictyostelium discoideum.</title>
        <authorList>
            <consortium name="The Dictyostelium discoideum Sequencing Consortium"/>
            <person name="Eichinger L."/>
            <person name="Pachebat J.A."/>
            <person name="Glockner G."/>
            <person name="Rajandream M.A."/>
            <person name="Sucgang R."/>
            <person name="Berriman M."/>
            <person name="Song J."/>
            <person name="Olsen R."/>
            <person name="Szafranski K."/>
            <person name="Xu Q."/>
            <person name="Tunggal B."/>
            <person name="Kummerfeld S."/>
            <person name="Madera M."/>
            <person name="Konfortov B.A."/>
            <person name="Rivero F."/>
            <person name="Bankier A.T."/>
            <person name="Lehmann R."/>
            <person name="Hamlin N."/>
            <person name="Davies R."/>
            <person name="Gaudet P."/>
            <person name="Fey P."/>
            <person name="Pilcher K."/>
            <person name="Chen G."/>
            <person name="Saunders D."/>
            <person name="Sodergren E."/>
            <person name="Davis P."/>
            <person name="Kerhornou A."/>
            <person name="Nie X."/>
            <person name="Hall N."/>
            <person name="Anjard C."/>
            <person name="Hemphill L."/>
            <person name="Bason N."/>
            <person name="Farbrother P."/>
            <person name="Desany B."/>
            <person name="Just E."/>
            <person name="Morio T."/>
            <person name="Rost R."/>
            <person name="Churcher C."/>
            <person name="Cooper J."/>
            <person name="Haydock S."/>
            <person name="van Driessche N."/>
            <person name="Cronin A."/>
            <person name="Goodhead I."/>
            <person name="Muzny D."/>
            <person name="Mourier T."/>
            <person name="Pain A."/>
            <person name="Lu M."/>
            <person name="Harper D."/>
            <person name="Lindsay R."/>
            <person name="Hauser H."/>
            <person name="James K."/>
            <person name="Quiles M."/>
            <person name="Madan Babu M."/>
            <person name="Saito T."/>
            <person name="Buchrieser C."/>
            <person name="Wardroper A."/>
            <person name="Felder M."/>
            <person name="Thangavelu M."/>
            <person name="Johnson D."/>
            <person name="Knights A."/>
            <person name="Loulseged H."/>
            <person name="Mungall K."/>
            <person name="Oliver K."/>
            <person name="Price C."/>
            <person name="Quail M.A."/>
            <person name="Urushihara H."/>
            <person name="Hernandez J."/>
            <person name="Rabbinowitsch E."/>
            <person name="Steffen D."/>
            <person name="Sanders M."/>
            <person name="Ma J."/>
            <person name="Kohara Y."/>
            <person name="Sharp S."/>
            <person name="Simmonds M."/>
            <person name="Spiegler S."/>
            <person name="Tivey A."/>
            <person name="Sugano S."/>
            <person name="White B."/>
            <person name="Walker D."/>
            <person name="Woodward J."/>
            <person name="Winckler T."/>
            <person name="Tanaka Y."/>
            <person name="Shaulsky G."/>
            <person name="Schleicher M."/>
            <person name="Weinstock G."/>
            <person name="Rosenthal A."/>
            <person name="Cox E.C."/>
            <person name="Chisholm R.L."/>
            <person name="Gibbs R."/>
            <person name="Loomis W.F."/>
            <person name="Platzer M."/>
            <person name="Kay R.R."/>
            <person name="Williams J."/>
            <person name="Dear P.H."/>
            <person name="Noegel A.A."/>
            <person name="Barrell B."/>
            <person name="Kuspa A."/>
        </authorList>
    </citation>
    <scope>NUCLEOTIDE SEQUENCE [LARGE SCALE GENOMIC DNA]</scope>
    <source>
        <strain evidence="6 7">AX4</strain>
    </source>
</reference>
<dbReference type="InParanoid" id="Q54VD9"/>
<dbReference type="InterPro" id="IPR054484">
    <property type="entry name" value="ComC_SSD"/>
</dbReference>
<dbReference type="dictyBase" id="DDB_G0280429"/>
<dbReference type="FunCoup" id="Q54VD9">
    <property type="interactions" value="877"/>
</dbReference>
<comment type="caution">
    <text evidence="2">Lacks conserved residue(s) required for the propagation of feature annotation.</text>
</comment>
<dbReference type="Pfam" id="PF07974">
    <property type="entry name" value="EGF_2"/>
    <property type="match status" value="1"/>
</dbReference>
<feature type="domain" description="EGF-like" evidence="5">
    <location>
        <begin position="630"/>
        <end position="664"/>
    </location>
</feature>
<evidence type="ECO:0000259" key="5">
    <source>
        <dbReference type="PROSITE" id="PS50026"/>
    </source>
</evidence>
<dbReference type="SMART" id="SM00181">
    <property type="entry name" value="EGF"/>
    <property type="match status" value="4"/>
</dbReference>
<organism evidence="6 7">
    <name type="scientific">Dictyostelium discoideum</name>
    <name type="common">Social amoeba</name>
    <dbReference type="NCBI Taxonomy" id="44689"/>
    <lineage>
        <taxon>Eukaryota</taxon>
        <taxon>Amoebozoa</taxon>
        <taxon>Evosea</taxon>
        <taxon>Eumycetozoa</taxon>
        <taxon>Dictyostelia</taxon>
        <taxon>Dictyosteliales</taxon>
        <taxon>Dictyosteliaceae</taxon>
        <taxon>Dictyostelium</taxon>
    </lineage>
</organism>
<dbReference type="Proteomes" id="UP000002195">
    <property type="component" value="Unassembled WGS sequence"/>
</dbReference>
<keyword evidence="7" id="KW-1185">Reference proteome</keyword>
<dbReference type="VEuPathDB" id="AmoebaDB:DDB_G0280429"/>
<keyword evidence="1 2" id="KW-1015">Disulfide bond</keyword>
<name>Q54VD9_DICDI</name>
<evidence type="ECO:0000313" key="6">
    <source>
        <dbReference type="EMBL" id="EAL67193.1"/>
    </source>
</evidence>
<dbReference type="eggNOG" id="KOG1225">
    <property type="taxonomic scope" value="Eukaryota"/>
</dbReference>
<keyword evidence="3" id="KW-0812">Transmembrane</keyword>
<dbReference type="EMBL" id="AAFI02000036">
    <property type="protein sequence ID" value="EAL67193.1"/>
    <property type="molecule type" value="Genomic_DNA"/>
</dbReference>
<dbReference type="GeneID" id="8622550"/>
<proteinExistence type="predicted"/>
<dbReference type="PhylomeDB" id="Q54VD9"/>
<sequence>MNNHFKFYFIILLCSIFYISFSESQTIGEYNCLYNIFEKFNLTKAYPKNSTDGYSNVCESAGILCEGGVVKSIIITGKNEQSPLSAVLTPNELSCLPNLVSISLISIRVNTDVLFTKIGSVSSIILENIPSGAINITQIDRPFPPYDSYFLSCNEFNNSILNSSYLNNIKTFYLQGSYVYFNVNEGTNFTNPKVIQLWALNIPDLSSCPLLGLVNLFLRSDYNKTTLSNYAKINSTLVQINFPQNSLPIPSFIETNRDILGVSIVDQPFSKPSSVIDMSVGYKLQLFSSNNIGPDFNINGEFPIKFSNTVTNIYIRFGSFKTIPVFSNVSTGSVTIANSGLTDLSIYGGSAKILDYSDNTLTGTIDKSYCNVELIVANNNLTGTIPSCFTCYFGYPITNAGIWSKIPFYERFKGNFFTNYIPNPGCTTFAPQVRANSILSGYIISGIDIGFDGQSYKFNGTEPCYFPSFRLGKEINCIVNNNYLANVRYASILNTWHNTNYTFAFISSPPDASLVSVSLNTLTIDGTYFSSYMGQSIQTVKIANINCAISATNFFKIVCTTLSTIPSTSDSQLLTISNSNETKNFYIQTSDGYSNSKTCPNDCSTNSKGICDLSTGICVCNIGFGGNDCSSVQCFDQNCSGFGICNITTGECKCDSSHQGDDCSLPFIPCKSDCSQYLNQGSCNNQTGICQCSTNYQGSDCAIPIVNITSVIPCTIDGGEVSIIGWFGSDNTLTLASYNVSIGILDCIITSINQTVIKCNLGAGEGTKDIKTINSIHPNVTYIAYGLFKYQTPVHYITSVIPCTIDGGEVSIIGWFGNGALSLTSFIVSIGVLDCIITSINQTVITCNVGAGKGTKDIKIINSIHPNIVFIGYGLFNYQNPIKTCPNDCTSPKNGKCNSNTGECECNDPFKGFDCSTKIEITTPPTNSSIDKDTGGATIGNQNTNYEISILSLNEISIDGSTIIKSHPLNGNWSIDNKETKTTSDSNIFIFSQKLINNTCTINYTIEEVKLKDKSFTFGTTTFTVEKGSIKLSVLIKDYQYQSSLNTLQLIFYSGAVDTNDDDDCNKKETTINTSNLNNQQNLNYIQISKNSKTLVGRFINQVIADSRPTFMSSTIINDNNNNNKSSIKIGLNLPHCKNQCLIDPDFSVLVNSDFKESCDKSQKNKWIIPVSVVVSVVGFSIIITISIIIYIKHKYRFKIISTKLKPFRNPK</sequence>
<dbReference type="PROSITE" id="PS50026">
    <property type="entry name" value="EGF_3"/>
    <property type="match status" value="1"/>
</dbReference>
<dbReference type="InterPro" id="IPR013111">
    <property type="entry name" value="EGF_extracell"/>
</dbReference>
<dbReference type="Pfam" id="PF24142">
    <property type="entry name" value="Beta-sand_ComC_1st"/>
    <property type="match status" value="1"/>
</dbReference>
<comment type="caution">
    <text evidence="6">The sequence shown here is derived from an EMBL/GenBank/DDBJ whole genome shotgun (WGS) entry which is preliminary data.</text>
</comment>
<dbReference type="Pfam" id="PF22933">
    <property type="entry name" value="ComC_SSD"/>
    <property type="match status" value="1"/>
</dbReference>
<dbReference type="InterPro" id="IPR053331">
    <property type="entry name" value="EGF-like_comC"/>
</dbReference>
<dbReference type="RefSeq" id="XP_641170.1">
    <property type="nucleotide sequence ID" value="XM_636078.1"/>
</dbReference>
<dbReference type="PANTHER" id="PTHR24032">
    <property type="entry name" value="EGF-LIKE DOMAIN-CONTAINING PROTEIN-RELATED-RELATED"/>
    <property type="match status" value="1"/>
</dbReference>
<keyword evidence="3" id="KW-1133">Transmembrane helix</keyword>
<dbReference type="PANTHER" id="PTHR24032:SF75">
    <property type="entry name" value="EGF-LIKE DOMAIN-CONTAINING PROTEIN"/>
    <property type="match status" value="1"/>
</dbReference>
<evidence type="ECO:0000313" key="7">
    <source>
        <dbReference type="Proteomes" id="UP000002195"/>
    </source>
</evidence>
<keyword evidence="3" id="KW-0472">Membrane</keyword>
<evidence type="ECO:0000256" key="1">
    <source>
        <dbReference type="ARBA" id="ARBA00023157"/>
    </source>
</evidence>
<protein>
    <recommendedName>
        <fullName evidence="5">EGF-like domain-containing protein</fullName>
    </recommendedName>
</protein>